<evidence type="ECO:0000313" key="2">
    <source>
        <dbReference type="Proteomes" id="UP000789572"/>
    </source>
</evidence>
<accession>A0A9N9C1Y6</accession>
<evidence type="ECO:0000313" key="1">
    <source>
        <dbReference type="EMBL" id="CAG8583725.1"/>
    </source>
</evidence>
<keyword evidence="2" id="KW-1185">Reference proteome</keyword>
<reference evidence="1" key="1">
    <citation type="submission" date="2021-06" db="EMBL/GenBank/DDBJ databases">
        <authorList>
            <person name="Kallberg Y."/>
            <person name="Tangrot J."/>
            <person name="Rosling A."/>
        </authorList>
    </citation>
    <scope>NUCLEOTIDE SEQUENCE</scope>
    <source>
        <strain evidence="1">IA702</strain>
    </source>
</reference>
<dbReference type="Proteomes" id="UP000789572">
    <property type="component" value="Unassembled WGS sequence"/>
</dbReference>
<gene>
    <name evidence="1" type="ORF">POCULU_LOCUS6619</name>
</gene>
<dbReference type="OrthoDB" id="2382948at2759"/>
<organism evidence="1 2">
    <name type="scientific">Paraglomus occultum</name>
    <dbReference type="NCBI Taxonomy" id="144539"/>
    <lineage>
        <taxon>Eukaryota</taxon>
        <taxon>Fungi</taxon>
        <taxon>Fungi incertae sedis</taxon>
        <taxon>Mucoromycota</taxon>
        <taxon>Glomeromycotina</taxon>
        <taxon>Glomeromycetes</taxon>
        <taxon>Paraglomerales</taxon>
        <taxon>Paraglomeraceae</taxon>
        <taxon>Paraglomus</taxon>
    </lineage>
</organism>
<comment type="caution">
    <text evidence="1">The sequence shown here is derived from an EMBL/GenBank/DDBJ whole genome shotgun (WGS) entry which is preliminary data.</text>
</comment>
<protein>
    <submittedName>
        <fullName evidence="1">2092_t:CDS:1</fullName>
    </submittedName>
</protein>
<name>A0A9N9C1Y6_9GLOM</name>
<dbReference type="AlphaFoldDB" id="A0A9N9C1Y6"/>
<sequence>MSSLLNLLARCPASTIGDIDLLRMGFAPASNEDVIIPPAEVEIHDFDVENIEGLTDPDDEHLENVWLGTGFGETQIAVEILACSNENIRSCGEMEHTDQILWAIRVISSYFTFYKTVIPTTYSDGT</sequence>
<dbReference type="EMBL" id="CAJVPJ010001262">
    <property type="protein sequence ID" value="CAG8583725.1"/>
    <property type="molecule type" value="Genomic_DNA"/>
</dbReference>
<proteinExistence type="predicted"/>